<dbReference type="Proteomes" id="UP001162164">
    <property type="component" value="Unassembled WGS sequence"/>
</dbReference>
<protein>
    <recommendedName>
        <fullName evidence="1">MATH domain-containing protein</fullName>
    </recommendedName>
</protein>
<dbReference type="Pfam" id="PF21355">
    <property type="entry name" value="TRAF-mep_MATH"/>
    <property type="match status" value="1"/>
</dbReference>
<dbReference type="EMBL" id="JAPWTJ010003266">
    <property type="protein sequence ID" value="KAJ8959278.1"/>
    <property type="molecule type" value="Genomic_DNA"/>
</dbReference>
<dbReference type="PROSITE" id="PS50144">
    <property type="entry name" value="MATH"/>
    <property type="match status" value="1"/>
</dbReference>
<evidence type="ECO:0000313" key="3">
    <source>
        <dbReference type="Proteomes" id="UP001162164"/>
    </source>
</evidence>
<dbReference type="InterPro" id="IPR002083">
    <property type="entry name" value="MATH/TRAF_dom"/>
</dbReference>
<dbReference type="PANTHER" id="PTHR10131:SF94">
    <property type="entry name" value="TNF RECEPTOR-ASSOCIATED FACTOR 4"/>
    <property type="match status" value="1"/>
</dbReference>
<evidence type="ECO:0000259" key="1">
    <source>
        <dbReference type="PROSITE" id="PS50144"/>
    </source>
</evidence>
<keyword evidence="3" id="KW-1185">Reference proteome</keyword>
<name>A0ABQ9IRF1_9CUCU</name>
<feature type="domain" description="MATH" evidence="1">
    <location>
        <begin position="1"/>
        <end position="124"/>
    </location>
</feature>
<dbReference type="PANTHER" id="PTHR10131">
    <property type="entry name" value="TNF RECEPTOR ASSOCIATED FACTOR"/>
    <property type="match status" value="1"/>
</dbReference>
<sequence length="132" mass="15033">MDTSLQCFNVYLLFPGIPLPNGNGAGEGTHSWVYIKILPGEYDALLRWPFSHSVSFTLFDQSTCPKKACNIVESFIPDPTWKNFQRPSREPDSLGFGFPKLSPHEMPKKRHFMKDDTMFIRVKVDPSKIVAV</sequence>
<accession>A0ABQ9IRF1</accession>
<proteinExistence type="predicted"/>
<dbReference type="SUPFAM" id="SSF49599">
    <property type="entry name" value="TRAF domain-like"/>
    <property type="match status" value="1"/>
</dbReference>
<organism evidence="2 3">
    <name type="scientific">Molorchus minor</name>
    <dbReference type="NCBI Taxonomy" id="1323400"/>
    <lineage>
        <taxon>Eukaryota</taxon>
        <taxon>Metazoa</taxon>
        <taxon>Ecdysozoa</taxon>
        <taxon>Arthropoda</taxon>
        <taxon>Hexapoda</taxon>
        <taxon>Insecta</taxon>
        <taxon>Pterygota</taxon>
        <taxon>Neoptera</taxon>
        <taxon>Endopterygota</taxon>
        <taxon>Coleoptera</taxon>
        <taxon>Polyphaga</taxon>
        <taxon>Cucujiformia</taxon>
        <taxon>Chrysomeloidea</taxon>
        <taxon>Cerambycidae</taxon>
        <taxon>Lamiinae</taxon>
        <taxon>Monochamini</taxon>
        <taxon>Molorchus</taxon>
    </lineage>
</organism>
<dbReference type="InterPro" id="IPR049342">
    <property type="entry name" value="TRAF1-6_MATH_dom"/>
</dbReference>
<dbReference type="InterPro" id="IPR008974">
    <property type="entry name" value="TRAF-like"/>
</dbReference>
<dbReference type="Gene3D" id="2.60.210.10">
    <property type="entry name" value="Apoptosis, Tumor Necrosis Factor Receptor Associated Protein 2, Chain A"/>
    <property type="match status" value="1"/>
</dbReference>
<comment type="caution">
    <text evidence="2">The sequence shown here is derived from an EMBL/GenBank/DDBJ whole genome shotgun (WGS) entry which is preliminary data.</text>
</comment>
<evidence type="ECO:0000313" key="2">
    <source>
        <dbReference type="EMBL" id="KAJ8959278.1"/>
    </source>
</evidence>
<reference evidence="2" key="1">
    <citation type="journal article" date="2023" name="Insect Mol. Biol.">
        <title>Genome sequencing provides insights into the evolution of gene families encoding plant cell wall-degrading enzymes in longhorned beetles.</title>
        <authorList>
            <person name="Shin N.R."/>
            <person name="Okamura Y."/>
            <person name="Kirsch R."/>
            <person name="Pauchet Y."/>
        </authorList>
    </citation>
    <scope>NUCLEOTIDE SEQUENCE</scope>
    <source>
        <strain evidence="2">MMC_N1</strain>
    </source>
</reference>
<gene>
    <name evidence="2" type="ORF">NQ317_005814</name>
</gene>